<comment type="caution">
    <text evidence="1">The sequence shown here is derived from an EMBL/GenBank/DDBJ whole genome shotgun (WGS) entry which is preliminary data.</text>
</comment>
<evidence type="ECO:0000313" key="1">
    <source>
        <dbReference type="EMBL" id="KAK6924709.1"/>
    </source>
</evidence>
<gene>
    <name evidence="1" type="ORF">RJ641_009035</name>
</gene>
<evidence type="ECO:0000313" key="2">
    <source>
        <dbReference type="Proteomes" id="UP001370490"/>
    </source>
</evidence>
<reference evidence="1 2" key="1">
    <citation type="submission" date="2023-12" db="EMBL/GenBank/DDBJ databases">
        <title>A high-quality genome assembly for Dillenia turbinata (Dilleniales).</title>
        <authorList>
            <person name="Chanderbali A."/>
        </authorList>
    </citation>
    <scope>NUCLEOTIDE SEQUENCE [LARGE SCALE GENOMIC DNA]</scope>
    <source>
        <strain evidence="1">LSX21</strain>
        <tissue evidence="1">Leaf</tissue>
    </source>
</reference>
<dbReference type="Proteomes" id="UP001370490">
    <property type="component" value="Unassembled WGS sequence"/>
</dbReference>
<keyword evidence="2" id="KW-1185">Reference proteome</keyword>
<proteinExistence type="predicted"/>
<dbReference type="EMBL" id="JBAMMX010000016">
    <property type="protein sequence ID" value="KAK6924709.1"/>
    <property type="molecule type" value="Genomic_DNA"/>
</dbReference>
<dbReference type="AlphaFoldDB" id="A0AAN8V4E4"/>
<protein>
    <submittedName>
        <fullName evidence="1">Uncharacterized protein</fullName>
    </submittedName>
</protein>
<sequence length="78" mass="8614">MQIACTSMGIAYFQTECNMTWLDGIGEVVAAALFTTSNLNSAVHYPTKDKKWNSLSLICESKMDNCTPTGRAQSQLYI</sequence>
<name>A0AAN8V4E4_9MAGN</name>
<organism evidence="1 2">
    <name type="scientific">Dillenia turbinata</name>
    <dbReference type="NCBI Taxonomy" id="194707"/>
    <lineage>
        <taxon>Eukaryota</taxon>
        <taxon>Viridiplantae</taxon>
        <taxon>Streptophyta</taxon>
        <taxon>Embryophyta</taxon>
        <taxon>Tracheophyta</taxon>
        <taxon>Spermatophyta</taxon>
        <taxon>Magnoliopsida</taxon>
        <taxon>eudicotyledons</taxon>
        <taxon>Gunneridae</taxon>
        <taxon>Pentapetalae</taxon>
        <taxon>Dilleniales</taxon>
        <taxon>Dilleniaceae</taxon>
        <taxon>Dillenia</taxon>
    </lineage>
</organism>
<accession>A0AAN8V4E4</accession>